<evidence type="ECO:0000313" key="2">
    <source>
        <dbReference type="EMBL" id="OCF57700.1"/>
    </source>
</evidence>
<sequence length="158" mass="17409">MLFTASTLFSLFLTLPLVMGNTPPENVQVDSREVKRDGGVFRIIPEDYTSLEFPAPHQDLNCRSNDPEGCYPELKFTNEWKDQAFVVKEFALEAGNAGAVEAMDFDFTTRKPVAVVQCTARVDSSPTETIKFQPHVTPPFPQESNNGVGHLTCATAAP</sequence>
<keyword evidence="1" id="KW-0732">Signal</keyword>
<dbReference type="AlphaFoldDB" id="A0A1B9IQI6"/>
<dbReference type="Proteomes" id="UP000092583">
    <property type="component" value="Unassembled WGS sequence"/>
</dbReference>
<keyword evidence="3" id="KW-1185">Reference proteome</keyword>
<gene>
    <name evidence="2" type="ORF">L486_05164</name>
</gene>
<evidence type="ECO:0000256" key="1">
    <source>
        <dbReference type="SAM" id="SignalP"/>
    </source>
</evidence>
<dbReference type="EMBL" id="KI669463">
    <property type="protein sequence ID" value="OCF57700.1"/>
    <property type="molecule type" value="Genomic_DNA"/>
</dbReference>
<protein>
    <recommendedName>
        <fullName evidence="4">AA1-like domain-containing protein</fullName>
    </recommendedName>
</protein>
<feature type="signal peptide" evidence="1">
    <location>
        <begin position="1"/>
        <end position="20"/>
    </location>
</feature>
<evidence type="ECO:0008006" key="4">
    <source>
        <dbReference type="Google" id="ProtNLM"/>
    </source>
</evidence>
<dbReference type="OrthoDB" id="10478364at2759"/>
<name>A0A1B9IQI6_9TREE</name>
<feature type="chain" id="PRO_5008628811" description="AA1-like domain-containing protein" evidence="1">
    <location>
        <begin position="21"/>
        <end position="158"/>
    </location>
</feature>
<evidence type="ECO:0000313" key="3">
    <source>
        <dbReference type="Proteomes" id="UP000092583"/>
    </source>
</evidence>
<reference evidence="2 3" key="1">
    <citation type="submission" date="2013-07" db="EMBL/GenBank/DDBJ databases">
        <title>The Genome Sequence of Kwoniella mangroviensis CBS10435.</title>
        <authorList>
            <consortium name="The Broad Institute Genome Sequencing Platform"/>
            <person name="Cuomo C."/>
            <person name="Litvintseva A."/>
            <person name="Chen Y."/>
            <person name="Heitman J."/>
            <person name="Sun S."/>
            <person name="Springer D."/>
            <person name="Dromer F."/>
            <person name="Young S.K."/>
            <person name="Zeng Q."/>
            <person name="Gargeya S."/>
            <person name="Fitzgerald M."/>
            <person name="Abouelleil A."/>
            <person name="Alvarado L."/>
            <person name="Berlin A.M."/>
            <person name="Chapman S.B."/>
            <person name="Dewar J."/>
            <person name="Goldberg J."/>
            <person name="Griggs A."/>
            <person name="Gujja S."/>
            <person name="Hansen M."/>
            <person name="Howarth C."/>
            <person name="Imamovic A."/>
            <person name="Larimer J."/>
            <person name="McCowan C."/>
            <person name="Murphy C."/>
            <person name="Pearson M."/>
            <person name="Priest M."/>
            <person name="Roberts A."/>
            <person name="Saif S."/>
            <person name="Shea T."/>
            <person name="Sykes S."/>
            <person name="Wortman J."/>
            <person name="Nusbaum C."/>
            <person name="Birren B."/>
        </authorList>
    </citation>
    <scope>NUCLEOTIDE SEQUENCE [LARGE SCALE GENOMIC DNA]</scope>
    <source>
        <strain evidence="2 3">CBS 10435</strain>
    </source>
</reference>
<proteinExistence type="predicted"/>
<organism evidence="2 3">
    <name type="scientific">Kwoniella mangroviensis CBS 10435</name>
    <dbReference type="NCBI Taxonomy" id="1331196"/>
    <lineage>
        <taxon>Eukaryota</taxon>
        <taxon>Fungi</taxon>
        <taxon>Dikarya</taxon>
        <taxon>Basidiomycota</taxon>
        <taxon>Agaricomycotina</taxon>
        <taxon>Tremellomycetes</taxon>
        <taxon>Tremellales</taxon>
        <taxon>Cryptococcaceae</taxon>
        <taxon>Kwoniella</taxon>
    </lineage>
</organism>
<accession>A0A1B9IQI6</accession>
<reference evidence="3" key="2">
    <citation type="submission" date="2013-12" db="EMBL/GenBank/DDBJ databases">
        <title>Evolution of pathogenesis and genome organization in the Tremellales.</title>
        <authorList>
            <person name="Cuomo C."/>
            <person name="Litvintseva A."/>
            <person name="Heitman J."/>
            <person name="Chen Y."/>
            <person name="Sun S."/>
            <person name="Springer D."/>
            <person name="Dromer F."/>
            <person name="Young S."/>
            <person name="Zeng Q."/>
            <person name="Chapman S."/>
            <person name="Gujja S."/>
            <person name="Saif S."/>
            <person name="Birren B."/>
        </authorList>
    </citation>
    <scope>NUCLEOTIDE SEQUENCE [LARGE SCALE GENOMIC DNA]</scope>
    <source>
        <strain evidence="3">CBS 10435</strain>
    </source>
</reference>